<comment type="similarity">
    <text evidence="3 10">Belongs to the NadC/ModD family.</text>
</comment>
<dbReference type="NCBIfam" id="TIGR00078">
    <property type="entry name" value="nadC"/>
    <property type="match status" value="1"/>
</dbReference>
<dbReference type="InterPro" id="IPR036068">
    <property type="entry name" value="Nicotinate_pribotase-like_C"/>
</dbReference>
<dbReference type="Gene3D" id="3.20.20.70">
    <property type="entry name" value="Aldolase class I"/>
    <property type="match status" value="1"/>
</dbReference>
<sequence>MILSPSQLQPAIANFLAEDLGRGDISTLTLPNQLVTGEIIAKQAGILAGQVIPPVVAQILSEHGHYEAVIGDGTWVTPGTVVGRMTAPIVELLAGERVMLNLMQRMSGIATATDAAIKELADPKIAILDTRKTLPGLRQFDKAAVVIGGGQSHRFGLDDAVMIKDNHWVLIDDLPTTVQALRRQIGPTKIIEVEVETRTQLQAAVASQVEMIMIDNQSPATVKAWRQLIPKPIKVEVSGGITPTTLAQYAGTGVDYISLGYLTHSVTALDLSLEIETDK</sequence>
<feature type="domain" description="Quinolinate phosphoribosyl transferase N-terminal" evidence="12">
    <location>
        <begin position="24"/>
        <end position="107"/>
    </location>
</feature>
<accession>A0ABW1R1P4</accession>
<dbReference type="GO" id="GO:0004514">
    <property type="term" value="F:nicotinate-nucleotide diphosphorylase (carboxylating) activity"/>
    <property type="evidence" value="ECO:0007669"/>
    <property type="project" value="UniProtKB-EC"/>
</dbReference>
<feature type="domain" description="Quinolinate phosphoribosyl transferase C-terminal" evidence="11">
    <location>
        <begin position="109"/>
        <end position="274"/>
    </location>
</feature>
<dbReference type="Pfam" id="PF01729">
    <property type="entry name" value="QRPTase_C"/>
    <property type="match status" value="1"/>
</dbReference>
<keyword evidence="7 10" id="KW-0808">Transferase</keyword>
<dbReference type="PANTHER" id="PTHR32179:SF3">
    <property type="entry name" value="NICOTINATE-NUCLEOTIDE PYROPHOSPHORYLASE [CARBOXYLATING]"/>
    <property type="match status" value="1"/>
</dbReference>
<dbReference type="EMBL" id="JBHSSD010000004">
    <property type="protein sequence ID" value="MFC6163204.1"/>
    <property type="molecule type" value="Genomic_DNA"/>
</dbReference>
<dbReference type="CDD" id="cd01572">
    <property type="entry name" value="QPRTase"/>
    <property type="match status" value="1"/>
</dbReference>
<evidence type="ECO:0000256" key="9">
    <source>
        <dbReference type="ARBA" id="ARBA00047445"/>
    </source>
</evidence>
<gene>
    <name evidence="13" type="primary">nadC</name>
    <name evidence="13" type="ORF">ACFP3T_00680</name>
</gene>
<comment type="catalytic activity">
    <reaction evidence="9">
        <text>nicotinate beta-D-ribonucleotide + CO2 + diphosphate = quinolinate + 5-phospho-alpha-D-ribose 1-diphosphate + 2 H(+)</text>
        <dbReference type="Rhea" id="RHEA:12733"/>
        <dbReference type="ChEBI" id="CHEBI:15378"/>
        <dbReference type="ChEBI" id="CHEBI:16526"/>
        <dbReference type="ChEBI" id="CHEBI:29959"/>
        <dbReference type="ChEBI" id="CHEBI:33019"/>
        <dbReference type="ChEBI" id="CHEBI:57502"/>
        <dbReference type="ChEBI" id="CHEBI:58017"/>
        <dbReference type="EC" id="2.4.2.19"/>
    </reaction>
</comment>
<dbReference type="Pfam" id="PF02749">
    <property type="entry name" value="QRPTase_N"/>
    <property type="match status" value="1"/>
</dbReference>
<dbReference type="PIRSF" id="PIRSF006250">
    <property type="entry name" value="NadC_ModD"/>
    <property type="match status" value="1"/>
</dbReference>
<evidence type="ECO:0000256" key="3">
    <source>
        <dbReference type="ARBA" id="ARBA00009400"/>
    </source>
</evidence>
<organism evidence="13 14">
    <name type="scientific">Lactiplantibacillus dongliensis</name>
    <dbReference type="NCBI Taxonomy" id="2559919"/>
    <lineage>
        <taxon>Bacteria</taxon>
        <taxon>Bacillati</taxon>
        <taxon>Bacillota</taxon>
        <taxon>Bacilli</taxon>
        <taxon>Lactobacillales</taxon>
        <taxon>Lactobacillaceae</taxon>
        <taxon>Lactiplantibacillus</taxon>
    </lineage>
</organism>
<evidence type="ECO:0000256" key="8">
    <source>
        <dbReference type="ARBA" id="ARBA00033102"/>
    </source>
</evidence>
<evidence type="ECO:0000259" key="11">
    <source>
        <dbReference type="Pfam" id="PF01729"/>
    </source>
</evidence>
<dbReference type="Gene3D" id="3.90.1170.20">
    <property type="entry name" value="Quinolinate phosphoribosyl transferase, N-terminal domain"/>
    <property type="match status" value="1"/>
</dbReference>
<dbReference type="InterPro" id="IPR022412">
    <property type="entry name" value="Quinolinate_PRibosylTrfase_N"/>
</dbReference>
<dbReference type="PANTHER" id="PTHR32179">
    <property type="entry name" value="NICOTINATE-NUCLEOTIDE PYROPHOSPHORYLASE [CARBOXYLATING]"/>
    <property type="match status" value="1"/>
</dbReference>
<evidence type="ECO:0000256" key="2">
    <source>
        <dbReference type="ARBA" id="ARBA00004893"/>
    </source>
</evidence>
<dbReference type="Proteomes" id="UP001596253">
    <property type="component" value="Unassembled WGS sequence"/>
</dbReference>
<evidence type="ECO:0000256" key="7">
    <source>
        <dbReference type="ARBA" id="ARBA00022679"/>
    </source>
</evidence>
<comment type="pathway">
    <text evidence="2">Cofactor biosynthesis; NAD(+) biosynthesis; nicotinate D-ribonucleotide from quinolinate: step 1/1.</text>
</comment>
<evidence type="ECO:0000313" key="13">
    <source>
        <dbReference type="EMBL" id="MFC6163204.1"/>
    </source>
</evidence>
<dbReference type="InterPro" id="IPR002638">
    <property type="entry name" value="Quinolinate_PRibosylTrfase_C"/>
</dbReference>
<evidence type="ECO:0000256" key="10">
    <source>
        <dbReference type="PIRNR" id="PIRNR006250"/>
    </source>
</evidence>
<evidence type="ECO:0000256" key="5">
    <source>
        <dbReference type="ARBA" id="ARBA00022642"/>
    </source>
</evidence>
<evidence type="ECO:0000313" key="14">
    <source>
        <dbReference type="Proteomes" id="UP001596253"/>
    </source>
</evidence>
<evidence type="ECO:0000256" key="1">
    <source>
        <dbReference type="ARBA" id="ARBA00003237"/>
    </source>
</evidence>
<protein>
    <recommendedName>
        <fullName evidence="4">nicotinate-nucleotide diphosphorylase (carboxylating)</fullName>
        <ecNumber evidence="4">2.4.2.19</ecNumber>
    </recommendedName>
    <alternativeName>
        <fullName evidence="8">Quinolinate phosphoribosyltransferase [decarboxylating]</fullName>
    </alternativeName>
</protein>
<reference evidence="14" key="1">
    <citation type="journal article" date="2019" name="Int. J. Syst. Evol. Microbiol.">
        <title>The Global Catalogue of Microorganisms (GCM) 10K type strain sequencing project: providing services to taxonomists for standard genome sequencing and annotation.</title>
        <authorList>
            <consortium name="The Broad Institute Genomics Platform"/>
            <consortium name="The Broad Institute Genome Sequencing Center for Infectious Disease"/>
            <person name="Wu L."/>
            <person name="Ma J."/>
        </authorList>
    </citation>
    <scope>NUCLEOTIDE SEQUENCE [LARGE SCALE GENOMIC DNA]</scope>
    <source>
        <strain evidence="14">CCM 8932</strain>
    </source>
</reference>
<proteinExistence type="inferred from homology"/>
<dbReference type="InterPro" id="IPR004393">
    <property type="entry name" value="NadC"/>
</dbReference>
<dbReference type="RefSeq" id="WP_223877343.1">
    <property type="nucleotide sequence ID" value="NZ_BJDK01000029.1"/>
</dbReference>
<keyword evidence="5" id="KW-0662">Pyridine nucleotide biosynthesis</keyword>
<keyword evidence="14" id="KW-1185">Reference proteome</keyword>
<comment type="caution">
    <text evidence="13">The sequence shown here is derived from an EMBL/GenBank/DDBJ whole genome shotgun (WGS) entry which is preliminary data.</text>
</comment>
<name>A0ABW1R1P4_9LACO</name>
<evidence type="ECO:0000256" key="4">
    <source>
        <dbReference type="ARBA" id="ARBA00011944"/>
    </source>
</evidence>
<evidence type="ECO:0000256" key="6">
    <source>
        <dbReference type="ARBA" id="ARBA00022676"/>
    </source>
</evidence>
<dbReference type="InterPro" id="IPR027277">
    <property type="entry name" value="NadC/ModD"/>
</dbReference>
<keyword evidence="6 10" id="KW-0328">Glycosyltransferase</keyword>
<dbReference type="InterPro" id="IPR037128">
    <property type="entry name" value="Quinolinate_PRibosylTase_N_sf"/>
</dbReference>
<dbReference type="SUPFAM" id="SSF54675">
    <property type="entry name" value="Nicotinate/Quinolinate PRTase N-terminal domain-like"/>
    <property type="match status" value="1"/>
</dbReference>
<dbReference type="SUPFAM" id="SSF51690">
    <property type="entry name" value="Nicotinate/Quinolinate PRTase C-terminal domain-like"/>
    <property type="match status" value="1"/>
</dbReference>
<dbReference type="EC" id="2.4.2.19" evidence="4"/>
<comment type="function">
    <text evidence="1">Involved in the catabolism of quinolinic acid (QA).</text>
</comment>
<dbReference type="InterPro" id="IPR013785">
    <property type="entry name" value="Aldolase_TIM"/>
</dbReference>
<evidence type="ECO:0000259" key="12">
    <source>
        <dbReference type="Pfam" id="PF02749"/>
    </source>
</evidence>